<dbReference type="EMBL" id="CAADHB010000005">
    <property type="protein sequence ID" value="VFK78007.1"/>
    <property type="molecule type" value="Genomic_DNA"/>
</dbReference>
<name>A0A451BIA0_9GAMM</name>
<proteinExistence type="predicted"/>
<dbReference type="AlphaFoldDB" id="A0A451BIA0"/>
<organism evidence="1">
    <name type="scientific">Candidatus Kentrum sp. SD</name>
    <dbReference type="NCBI Taxonomy" id="2126332"/>
    <lineage>
        <taxon>Bacteria</taxon>
        <taxon>Pseudomonadati</taxon>
        <taxon>Pseudomonadota</taxon>
        <taxon>Gammaproteobacteria</taxon>
        <taxon>Candidatus Kentrum</taxon>
    </lineage>
</organism>
<protein>
    <submittedName>
        <fullName evidence="1">Uncharacterized protein</fullName>
    </submittedName>
</protein>
<sequence length="90" mass="10128">MFRKNKGSEKTGARARNTPFGAYCYALTNKEHRRMRSVRIYVLSNDYLKVISCVVEHLIGLGKSLDKTSTRSRTICTENLAFGNKVSGNP</sequence>
<evidence type="ECO:0000313" key="1">
    <source>
        <dbReference type="EMBL" id="VFK78007.1"/>
    </source>
</evidence>
<reference evidence="1" key="1">
    <citation type="submission" date="2019-02" db="EMBL/GenBank/DDBJ databases">
        <authorList>
            <person name="Gruber-Vodicka R. H."/>
            <person name="Seah K. B. B."/>
        </authorList>
    </citation>
    <scope>NUCLEOTIDE SEQUENCE</scope>
    <source>
        <strain evidence="1">BECK_S127</strain>
    </source>
</reference>
<gene>
    <name evidence="1" type="ORF">BECKSD772D_GA0070982_100510</name>
</gene>
<accession>A0A451BIA0</accession>